<feature type="domain" description="AB hydrolase-1" evidence="2">
    <location>
        <begin position="60"/>
        <end position="251"/>
    </location>
</feature>
<accession>F3YWA3</accession>
<dbReference type="Pfam" id="PF12697">
    <property type="entry name" value="Abhydrolase_6"/>
    <property type="match status" value="1"/>
</dbReference>
<dbReference type="RefSeq" id="WP_014259027.1">
    <property type="nucleotide sequence ID" value="NC_016629.1"/>
</dbReference>
<keyword evidence="4" id="KW-1185">Reference proteome</keyword>
<reference evidence="3 4" key="1">
    <citation type="journal article" date="2011" name="J. Bacteriol.">
        <title>Genome sequence of the mercury-methylating and pleomorphic Desulfovibrio africanus Strain Walvis Bay.</title>
        <authorList>
            <person name="Brown S.D."/>
            <person name="Wall J.D."/>
            <person name="Kucken A.M."/>
            <person name="Gilmour C.C."/>
            <person name="Podar M."/>
            <person name="Brandt C.C."/>
            <person name="Teshima H."/>
            <person name="Detter J.C."/>
            <person name="Han C.S."/>
            <person name="Land M.L."/>
            <person name="Lucas S."/>
            <person name="Han J."/>
            <person name="Pennacchio L."/>
            <person name="Nolan M."/>
            <person name="Pitluck S."/>
            <person name="Woyke T."/>
            <person name="Goodwin L."/>
            <person name="Palumbo A.V."/>
            <person name="Elias D.A."/>
        </authorList>
    </citation>
    <scope>NUCLEOTIDE SEQUENCE [LARGE SCALE GENOMIC DNA]</scope>
    <source>
        <strain evidence="3 4">Walvis Bay</strain>
    </source>
</reference>
<organism evidence="3 4">
    <name type="scientific">Desulfocurvibacter africanus subsp. africanus str. Walvis Bay</name>
    <dbReference type="NCBI Taxonomy" id="690850"/>
    <lineage>
        <taxon>Bacteria</taxon>
        <taxon>Pseudomonadati</taxon>
        <taxon>Thermodesulfobacteriota</taxon>
        <taxon>Desulfovibrionia</taxon>
        <taxon>Desulfovibrionales</taxon>
        <taxon>Desulfovibrionaceae</taxon>
        <taxon>Desulfocurvibacter</taxon>
    </lineage>
</organism>
<protein>
    <recommendedName>
        <fullName evidence="2">AB hydrolase-1 domain-containing protein</fullName>
    </recommendedName>
</protein>
<evidence type="ECO:0000313" key="3">
    <source>
        <dbReference type="EMBL" id="EGJ49206.1"/>
    </source>
</evidence>
<dbReference type="GO" id="GO:0016020">
    <property type="term" value="C:membrane"/>
    <property type="evidence" value="ECO:0007669"/>
    <property type="project" value="TreeGrafter"/>
</dbReference>
<dbReference type="STRING" id="690850.Desaf_0855"/>
<evidence type="ECO:0000313" key="4">
    <source>
        <dbReference type="Proteomes" id="UP000007844"/>
    </source>
</evidence>
<dbReference type="InterPro" id="IPR000073">
    <property type="entry name" value="AB_hydrolase_1"/>
</dbReference>
<dbReference type="SUPFAM" id="SSF53474">
    <property type="entry name" value="alpha/beta-Hydrolases"/>
    <property type="match status" value="1"/>
</dbReference>
<evidence type="ECO:0000256" key="1">
    <source>
        <dbReference type="ARBA" id="ARBA00022801"/>
    </source>
</evidence>
<name>F3YWA3_DESAF</name>
<keyword evidence="1" id="KW-0378">Hydrolase</keyword>
<dbReference type="AlphaFoldDB" id="F3YWA3"/>
<gene>
    <name evidence="3" type="ORF">Desaf_0855</name>
</gene>
<dbReference type="Proteomes" id="UP000007844">
    <property type="component" value="Chromosome"/>
</dbReference>
<proteinExistence type="predicted"/>
<dbReference type="KEGG" id="daf:Desaf_0855"/>
<dbReference type="InterPro" id="IPR050266">
    <property type="entry name" value="AB_hydrolase_sf"/>
</dbReference>
<dbReference type="eggNOG" id="COG0596">
    <property type="taxonomic scope" value="Bacteria"/>
</dbReference>
<dbReference type="HOGENOM" id="CLU_1068947_0_0_7"/>
<dbReference type="InterPro" id="IPR029058">
    <property type="entry name" value="AB_hydrolase_fold"/>
</dbReference>
<dbReference type="PANTHER" id="PTHR43798:SF31">
    <property type="entry name" value="AB HYDROLASE SUPERFAMILY PROTEIN YCLE"/>
    <property type="match status" value="1"/>
</dbReference>
<dbReference type="Gene3D" id="3.40.50.1820">
    <property type="entry name" value="alpha/beta hydrolase"/>
    <property type="match status" value="1"/>
</dbReference>
<dbReference type="GO" id="GO:0016787">
    <property type="term" value="F:hydrolase activity"/>
    <property type="evidence" value="ECO:0007669"/>
    <property type="project" value="UniProtKB-KW"/>
</dbReference>
<dbReference type="EMBL" id="CP003221">
    <property type="protein sequence ID" value="EGJ49206.1"/>
    <property type="molecule type" value="Genomic_DNA"/>
</dbReference>
<evidence type="ECO:0000259" key="2">
    <source>
        <dbReference type="Pfam" id="PF12697"/>
    </source>
</evidence>
<dbReference type="PANTHER" id="PTHR43798">
    <property type="entry name" value="MONOACYLGLYCEROL LIPASE"/>
    <property type="match status" value="1"/>
</dbReference>
<sequence>MDKVNSGNLRRYGDAPFSVAVIHGGPGAAGEMAPVAKELSLVCSVLEPLQTVTSLEGQIQELQKVLENHAHLPITLIGHSWGAWLGLIFAAHCPSFVKKLILVGSGPFEEKYVSGIIDTRLKRLDEQERLFAHSYMESLRRGESQDEKAAFAQFGKLMAKADTYDPLPLGVEEEVNCRGDIFRKVWEKARALRQSGELLDIARQVRCPVVAIHGDYDPHPAEGVRNPLSLVIKDFQFILLPNCGHKPWVERSAKDAFHRILMDAVN</sequence>